<feature type="domain" description="HTH gntR-type" evidence="5">
    <location>
        <begin position="9"/>
        <end position="76"/>
    </location>
</feature>
<evidence type="ECO:0000256" key="3">
    <source>
        <dbReference type="ARBA" id="ARBA00023163"/>
    </source>
</evidence>
<dbReference type="Proteomes" id="UP000520156">
    <property type="component" value="Unassembled WGS sequence"/>
</dbReference>
<evidence type="ECO:0000256" key="1">
    <source>
        <dbReference type="ARBA" id="ARBA00023015"/>
    </source>
</evidence>
<name>A0A7X1F9T2_9SPHN</name>
<dbReference type="RefSeq" id="WP_185684438.1">
    <property type="nucleotide sequence ID" value="NZ_JACLAU010000033.1"/>
</dbReference>
<dbReference type="GO" id="GO:0003677">
    <property type="term" value="F:DNA binding"/>
    <property type="evidence" value="ECO:0007669"/>
    <property type="project" value="UniProtKB-KW"/>
</dbReference>
<dbReference type="PANTHER" id="PTHR43537:SF5">
    <property type="entry name" value="UXU OPERON TRANSCRIPTIONAL REGULATOR"/>
    <property type="match status" value="1"/>
</dbReference>
<gene>
    <name evidence="6" type="ORF">H7F49_15235</name>
</gene>
<dbReference type="PROSITE" id="PS50949">
    <property type="entry name" value="HTH_GNTR"/>
    <property type="match status" value="1"/>
</dbReference>
<sequence>MSAPVPSRRQPVQQVADTLRKRIFACPAGEQIGSLNDLAHELGVGIVSVQQAARILEFEGLLEVRRGPGGGYFGRRPDLATLERTISAYWRSEPASLAEVLDMTSLLFNELCAAAARCNDPALHNELRTIAAAISACEKDAGIGALEGALQDQLFRMVNRPFFQLITHIALSMAVSEFGHSGGLAINFGLERWRESRRVIIDAILRRDPELARFEANRRNRQAVMNDPLQAGLAPLTPDQGQSAEQPRP</sequence>
<dbReference type="PANTHER" id="PTHR43537">
    <property type="entry name" value="TRANSCRIPTIONAL REGULATOR, GNTR FAMILY"/>
    <property type="match status" value="1"/>
</dbReference>
<keyword evidence="3" id="KW-0804">Transcription</keyword>
<keyword evidence="2" id="KW-0238">DNA-binding</keyword>
<keyword evidence="7" id="KW-1185">Reference proteome</keyword>
<accession>A0A7X1F9T2</accession>
<comment type="caution">
    <text evidence="6">The sequence shown here is derived from an EMBL/GenBank/DDBJ whole genome shotgun (WGS) entry which is preliminary data.</text>
</comment>
<dbReference type="GO" id="GO:0003700">
    <property type="term" value="F:DNA-binding transcription factor activity"/>
    <property type="evidence" value="ECO:0007669"/>
    <property type="project" value="InterPro"/>
</dbReference>
<dbReference type="InterPro" id="IPR036390">
    <property type="entry name" value="WH_DNA-bd_sf"/>
</dbReference>
<protein>
    <submittedName>
        <fullName evidence="6">FadR family transcriptional regulator</fullName>
    </submittedName>
</protein>
<organism evidence="6 7">
    <name type="scientific">Novosphingobium aerophilum</name>
    <dbReference type="NCBI Taxonomy" id="2839843"/>
    <lineage>
        <taxon>Bacteria</taxon>
        <taxon>Pseudomonadati</taxon>
        <taxon>Pseudomonadota</taxon>
        <taxon>Alphaproteobacteria</taxon>
        <taxon>Sphingomonadales</taxon>
        <taxon>Sphingomonadaceae</taxon>
        <taxon>Novosphingobium</taxon>
    </lineage>
</organism>
<evidence type="ECO:0000259" key="5">
    <source>
        <dbReference type="PROSITE" id="PS50949"/>
    </source>
</evidence>
<evidence type="ECO:0000313" key="7">
    <source>
        <dbReference type="Proteomes" id="UP000520156"/>
    </source>
</evidence>
<proteinExistence type="predicted"/>
<dbReference type="InterPro" id="IPR000524">
    <property type="entry name" value="Tscrpt_reg_HTH_GntR"/>
</dbReference>
<dbReference type="InterPro" id="IPR036388">
    <property type="entry name" value="WH-like_DNA-bd_sf"/>
</dbReference>
<dbReference type="Pfam" id="PF00392">
    <property type="entry name" value="GntR"/>
    <property type="match status" value="1"/>
</dbReference>
<keyword evidence="1" id="KW-0805">Transcription regulation</keyword>
<dbReference type="EMBL" id="JACLAU010000033">
    <property type="protein sequence ID" value="MBC2653050.1"/>
    <property type="molecule type" value="Genomic_DNA"/>
</dbReference>
<evidence type="ECO:0000313" key="6">
    <source>
        <dbReference type="EMBL" id="MBC2653050.1"/>
    </source>
</evidence>
<dbReference type="Gene3D" id="1.10.10.10">
    <property type="entry name" value="Winged helix-like DNA-binding domain superfamily/Winged helix DNA-binding domain"/>
    <property type="match status" value="1"/>
</dbReference>
<feature type="compositionally biased region" description="Polar residues" evidence="4">
    <location>
        <begin position="239"/>
        <end position="249"/>
    </location>
</feature>
<dbReference type="SMART" id="SM00345">
    <property type="entry name" value="HTH_GNTR"/>
    <property type="match status" value="1"/>
</dbReference>
<reference evidence="6 7" key="1">
    <citation type="submission" date="2020-08" db="EMBL/GenBank/DDBJ databases">
        <title>The genome sequence of Novosphingobium flavum 4Y4.</title>
        <authorList>
            <person name="Liu Y."/>
        </authorList>
    </citation>
    <scope>NUCLEOTIDE SEQUENCE [LARGE SCALE GENOMIC DNA]</scope>
    <source>
        <strain evidence="6 7">4Y4</strain>
    </source>
</reference>
<evidence type="ECO:0000256" key="2">
    <source>
        <dbReference type="ARBA" id="ARBA00023125"/>
    </source>
</evidence>
<feature type="region of interest" description="Disordered" evidence="4">
    <location>
        <begin position="228"/>
        <end position="249"/>
    </location>
</feature>
<dbReference type="AlphaFoldDB" id="A0A7X1F9T2"/>
<dbReference type="SUPFAM" id="SSF46785">
    <property type="entry name" value="Winged helix' DNA-binding domain"/>
    <property type="match status" value="1"/>
</dbReference>
<evidence type="ECO:0000256" key="4">
    <source>
        <dbReference type="SAM" id="MobiDB-lite"/>
    </source>
</evidence>